<name>A0A6J4JUT6_9SPHI</name>
<dbReference type="EMBL" id="CADCTQ010000364">
    <property type="protein sequence ID" value="CAA9288185.1"/>
    <property type="molecule type" value="Genomic_DNA"/>
</dbReference>
<keyword evidence="3" id="KW-0597">Phosphoprotein</keyword>
<dbReference type="AlphaFoldDB" id="A0A6J4JUT6"/>
<dbReference type="InterPro" id="IPR036890">
    <property type="entry name" value="HATPase_C_sf"/>
</dbReference>
<evidence type="ECO:0000256" key="2">
    <source>
        <dbReference type="ARBA" id="ARBA00012438"/>
    </source>
</evidence>
<dbReference type="GO" id="GO:0005524">
    <property type="term" value="F:ATP binding"/>
    <property type="evidence" value="ECO:0007669"/>
    <property type="project" value="UniProtKB-KW"/>
</dbReference>
<evidence type="ECO:0000256" key="7">
    <source>
        <dbReference type="ARBA" id="ARBA00022840"/>
    </source>
</evidence>
<dbReference type="EC" id="2.7.13.3" evidence="2"/>
<dbReference type="PANTHER" id="PTHR41523:SF8">
    <property type="entry name" value="ETHYLENE RESPONSE SENSOR PROTEIN"/>
    <property type="match status" value="1"/>
</dbReference>
<protein>
    <recommendedName>
        <fullName evidence="2">histidine kinase</fullName>
        <ecNumber evidence="2">2.7.13.3</ecNumber>
    </recommendedName>
</protein>
<comment type="catalytic activity">
    <reaction evidence="1">
        <text>ATP + protein L-histidine = ADP + protein N-phospho-L-histidine.</text>
        <dbReference type="EC" id="2.7.13.3"/>
    </reaction>
</comment>
<dbReference type="Pfam" id="PF07568">
    <property type="entry name" value="HisKA_2"/>
    <property type="match status" value="1"/>
</dbReference>
<sequence>MRYFFTRGLPAGLLLRTLPGTAVKAQSIPRAEADNNQHRVQATALIHQKRYQSEGLARIPMADCIEEVVACLRDSCNASQPIAFHLPVDHTEPDLTQAVPPGLITNEAITNVFKYASPGGRAGNVNLTLQRRAEAACERTIADDGVGLPASYDPSGSRSPGMTLLHGFSDQLGGEPTRTGPPGFTLGLPFEAGQPVTADA</sequence>
<evidence type="ECO:0000256" key="3">
    <source>
        <dbReference type="ARBA" id="ARBA00022553"/>
    </source>
</evidence>
<accession>A0A6J4JUT6</accession>
<gene>
    <name evidence="9" type="ORF">AVDCRST_MAG56-4335</name>
</gene>
<dbReference type="Gene3D" id="3.30.565.10">
    <property type="entry name" value="Histidine kinase-like ATPase, C-terminal domain"/>
    <property type="match status" value="1"/>
</dbReference>
<dbReference type="InterPro" id="IPR011495">
    <property type="entry name" value="Sig_transdc_His_kin_sub2_dim/P"/>
</dbReference>
<evidence type="ECO:0000259" key="8">
    <source>
        <dbReference type="Pfam" id="PF07568"/>
    </source>
</evidence>
<dbReference type="PANTHER" id="PTHR41523">
    <property type="entry name" value="TWO-COMPONENT SYSTEM SENSOR PROTEIN"/>
    <property type="match status" value="1"/>
</dbReference>
<keyword evidence="6" id="KW-0418">Kinase</keyword>
<organism evidence="9">
    <name type="scientific">uncultured Cytophagales bacterium</name>
    <dbReference type="NCBI Taxonomy" id="158755"/>
    <lineage>
        <taxon>Bacteria</taxon>
        <taxon>Pseudomonadati</taxon>
        <taxon>Bacteroidota</taxon>
        <taxon>Sphingobacteriia</taxon>
        <taxon>Sphingobacteriales</taxon>
        <taxon>environmental samples</taxon>
    </lineage>
</organism>
<dbReference type="GO" id="GO:0004673">
    <property type="term" value="F:protein histidine kinase activity"/>
    <property type="evidence" value="ECO:0007669"/>
    <property type="project" value="UniProtKB-EC"/>
</dbReference>
<keyword evidence="5" id="KW-0547">Nucleotide-binding</keyword>
<evidence type="ECO:0000256" key="4">
    <source>
        <dbReference type="ARBA" id="ARBA00022679"/>
    </source>
</evidence>
<evidence type="ECO:0000256" key="6">
    <source>
        <dbReference type="ARBA" id="ARBA00022777"/>
    </source>
</evidence>
<evidence type="ECO:0000256" key="5">
    <source>
        <dbReference type="ARBA" id="ARBA00022741"/>
    </source>
</evidence>
<keyword evidence="4" id="KW-0808">Transferase</keyword>
<feature type="domain" description="Signal transduction histidine kinase subgroup 2 dimerisation and phosphoacceptor" evidence="8">
    <location>
        <begin position="33"/>
        <end position="75"/>
    </location>
</feature>
<proteinExistence type="predicted"/>
<keyword evidence="7" id="KW-0067">ATP-binding</keyword>
<evidence type="ECO:0000313" key="9">
    <source>
        <dbReference type="EMBL" id="CAA9288185.1"/>
    </source>
</evidence>
<dbReference type="CDD" id="cd16936">
    <property type="entry name" value="HATPase_RsbW-like"/>
    <property type="match status" value="1"/>
</dbReference>
<reference evidence="9" key="1">
    <citation type="submission" date="2020-02" db="EMBL/GenBank/DDBJ databases">
        <authorList>
            <person name="Meier V. D."/>
        </authorList>
    </citation>
    <scope>NUCLEOTIDE SEQUENCE</scope>
    <source>
        <strain evidence="9">AVDCRST_MAG56</strain>
    </source>
</reference>
<dbReference type="SUPFAM" id="SSF55874">
    <property type="entry name" value="ATPase domain of HSP90 chaperone/DNA topoisomerase II/histidine kinase"/>
    <property type="match status" value="1"/>
</dbReference>
<evidence type="ECO:0000256" key="1">
    <source>
        <dbReference type="ARBA" id="ARBA00000085"/>
    </source>
</evidence>